<proteinExistence type="predicted"/>
<evidence type="ECO:0000313" key="3">
    <source>
        <dbReference type="Proteomes" id="UP000285624"/>
    </source>
</evidence>
<evidence type="ECO:0000313" key="1">
    <source>
        <dbReference type="EMBL" id="RLN45663.1"/>
    </source>
</evidence>
<evidence type="ECO:0000313" key="2">
    <source>
        <dbReference type="EMBL" id="RLN84031.1"/>
    </source>
</evidence>
<evidence type="ECO:0000313" key="4">
    <source>
        <dbReference type="Proteomes" id="UP000285883"/>
    </source>
</evidence>
<dbReference type="InterPro" id="IPR029058">
    <property type="entry name" value="AB_hydrolase_fold"/>
</dbReference>
<dbReference type="EMBL" id="MAYM02000141">
    <property type="protein sequence ID" value="RLN45663.1"/>
    <property type="molecule type" value="Genomic_DNA"/>
</dbReference>
<reference evidence="3 4" key="1">
    <citation type="submission" date="2018-07" db="EMBL/GenBank/DDBJ databases">
        <title>Genome sequencing of oomycete isolates from Chile give support for New Zealand origin for Phytophthora kernoviae and make available the first Nothophytophthora sp. genome.</title>
        <authorList>
            <person name="Studholme D.J."/>
            <person name="Sanfuentes E."/>
            <person name="Panda P."/>
            <person name="Hill R."/>
            <person name="Sambles C."/>
            <person name="Grant M."/>
            <person name="Williams N.M."/>
            <person name="Mcdougal R.L."/>
        </authorList>
    </citation>
    <scope>NUCLEOTIDE SEQUENCE [LARGE SCALE GENOMIC DNA]</scope>
    <source>
        <strain evidence="1">Chile2</strain>
        <strain evidence="2">Chile4</strain>
    </source>
</reference>
<dbReference type="PANTHER" id="PTHR22538">
    <property type="entry name" value="CILIA- AND FLAGELLA-ASSOCIATED PROTEIN 74"/>
    <property type="match status" value="1"/>
</dbReference>
<comment type="caution">
    <text evidence="1">The sequence shown here is derived from an EMBL/GenBank/DDBJ whole genome shotgun (WGS) entry which is preliminary data.</text>
</comment>
<dbReference type="Proteomes" id="UP000285883">
    <property type="component" value="Unassembled WGS sequence"/>
</dbReference>
<accession>A0A421FIS4</accession>
<dbReference type="EMBL" id="MBDN02000024">
    <property type="protein sequence ID" value="RLN84031.1"/>
    <property type="molecule type" value="Genomic_DNA"/>
</dbReference>
<dbReference type="Proteomes" id="UP000285624">
    <property type="component" value="Unassembled WGS sequence"/>
</dbReference>
<organism evidence="1 4">
    <name type="scientific">Phytophthora kernoviae</name>
    <dbReference type="NCBI Taxonomy" id="325452"/>
    <lineage>
        <taxon>Eukaryota</taxon>
        <taxon>Sar</taxon>
        <taxon>Stramenopiles</taxon>
        <taxon>Oomycota</taxon>
        <taxon>Peronosporomycetes</taxon>
        <taxon>Peronosporales</taxon>
        <taxon>Peronosporaceae</taxon>
        <taxon>Phytophthora</taxon>
    </lineage>
</organism>
<protein>
    <submittedName>
        <fullName evidence="1">Uncharacterized protein</fullName>
    </submittedName>
</protein>
<keyword evidence="3" id="KW-1185">Reference proteome</keyword>
<sequence length="338" mass="35924">MAVYDSTSFDVYIKPVLSGNNVSFDGKVSFEQNGTTHNFVLVNGVPYHEVINSTADTTTCLPTDLLPSAIDIVDAITSAAAVSSVNTDQDISCTNGTWLSTMRALKETVATAHLASSSCACQGTPRPCLFFHGMDVEADGGIVDSYSFFGDIKEHAPCCSSFGFAVLNTVDYEWYNDTLQQKACNAAMEVSTGTTGSGSTVINDLIVVAHSMGNSMFAGALATGKCSIGKNVDWVALSGPMKGSMGSDFIHKICGSDNDPKYAGLLAGGLLIPHHSSKNDGIVEFQSCVGNLDASKFTDTYSNTWYAAKLNHADTTFHDGEGLFSSARKPLKWFECLL</sequence>
<dbReference type="Gene3D" id="3.40.50.1820">
    <property type="entry name" value="alpha/beta hydrolase"/>
    <property type="match status" value="1"/>
</dbReference>
<dbReference type="AlphaFoldDB" id="A0A421FIS4"/>
<name>A0A421FIS4_9STRA</name>
<gene>
    <name evidence="1" type="ORF">BBI17_001381</name>
    <name evidence="2" type="ORF">BBO99_00001611</name>
</gene>
<dbReference type="PANTHER" id="PTHR22538:SF1">
    <property type="entry name" value="VWFD DOMAIN-CONTAINING PROTEIN"/>
    <property type="match status" value="1"/>
</dbReference>